<dbReference type="Proteomes" id="UP000054845">
    <property type="component" value="Unassembled WGS sequence"/>
</dbReference>
<protein>
    <submittedName>
        <fullName evidence="1">Uncharacterized protein</fullName>
    </submittedName>
</protein>
<accession>A0A0P1BEH8</accession>
<keyword evidence="2" id="KW-1185">Reference proteome</keyword>
<proteinExistence type="predicted"/>
<dbReference type="AlphaFoldDB" id="A0A0P1BEH8"/>
<reference evidence="1 2" key="1">
    <citation type="submission" date="2014-09" db="EMBL/GenBank/DDBJ databases">
        <authorList>
            <person name="Magalhaes I.L.F."/>
            <person name="Oliveira U."/>
            <person name="Santos F.R."/>
            <person name="Vidigal T.H.D.A."/>
            <person name="Brescovit A.D."/>
            <person name="Santos A.J."/>
        </authorList>
    </citation>
    <scope>NUCLEOTIDE SEQUENCE [LARGE SCALE GENOMIC DNA]</scope>
</reference>
<organism evidence="1 2">
    <name type="scientific">Ceraceosorus bombacis</name>
    <dbReference type="NCBI Taxonomy" id="401625"/>
    <lineage>
        <taxon>Eukaryota</taxon>
        <taxon>Fungi</taxon>
        <taxon>Dikarya</taxon>
        <taxon>Basidiomycota</taxon>
        <taxon>Ustilaginomycotina</taxon>
        <taxon>Exobasidiomycetes</taxon>
        <taxon>Ceraceosorales</taxon>
        <taxon>Ceraceosoraceae</taxon>
        <taxon>Ceraceosorus</taxon>
    </lineage>
</organism>
<dbReference type="EMBL" id="CCYA01000243">
    <property type="protein sequence ID" value="CEH14419.1"/>
    <property type="molecule type" value="Genomic_DNA"/>
</dbReference>
<name>A0A0P1BEH8_9BASI</name>
<evidence type="ECO:0000313" key="1">
    <source>
        <dbReference type="EMBL" id="CEH14419.1"/>
    </source>
</evidence>
<evidence type="ECO:0000313" key="2">
    <source>
        <dbReference type="Proteomes" id="UP000054845"/>
    </source>
</evidence>
<sequence>MRNTRVGHDLPVTTIFKSDIDHRKAGSEALRSASTTPGRAIFTRGKLDHPTAWLSRARLPSSGS</sequence>